<keyword evidence="2" id="KW-0812">Transmembrane</keyword>
<sequence length="144" mass="15777">MTGILFSSASVVGSVLGASVWFLPALLAAVAYYKYDEIDPESRPIDRARLYKEYDFIIILPPHTILPTPIPTFLFSISRPHTSPYLPSLTIPPLTHHTSLHSPHLSPNLSLPTHLPTTAPIPSSPTQSPHLTTHSQHNPPPSHS</sequence>
<evidence type="ECO:0000313" key="3">
    <source>
        <dbReference type="EMBL" id="KAK4312725.1"/>
    </source>
</evidence>
<dbReference type="AlphaFoldDB" id="A0AAE1UB65"/>
<dbReference type="EMBL" id="JAWZYT010001381">
    <property type="protein sequence ID" value="KAK4312725.1"/>
    <property type="molecule type" value="Genomic_DNA"/>
</dbReference>
<keyword evidence="2" id="KW-1133">Transmembrane helix</keyword>
<feature type="region of interest" description="Disordered" evidence="1">
    <location>
        <begin position="100"/>
        <end position="144"/>
    </location>
</feature>
<feature type="transmembrane region" description="Helical" evidence="2">
    <location>
        <begin position="12"/>
        <end position="33"/>
    </location>
</feature>
<gene>
    <name evidence="3" type="ORF">Pmani_015876</name>
</gene>
<evidence type="ECO:0000256" key="1">
    <source>
        <dbReference type="SAM" id="MobiDB-lite"/>
    </source>
</evidence>
<organism evidence="3 4">
    <name type="scientific">Petrolisthes manimaculis</name>
    <dbReference type="NCBI Taxonomy" id="1843537"/>
    <lineage>
        <taxon>Eukaryota</taxon>
        <taxon>Metazoa</taxon>
        <taxon>Ecdysozoa</taxon>
        <taxon>Arthropoda</taxon>
        <taxon>Crustacea</taxon>
        <taxon>Multicrustacea</taxon>
        <taxon>Malacostraca</taxon>
        <taxon>Eumalacostraca</taxon>
        <taxon>Eucarida</taxon>
        <taxon>Decapoda</taxon>
        <taxon>Pleocyemata</taxon>
        <taxon>Anomura</taxon>
        <taxon>Galatheoidea</taxon>
        <taxon>Porcellanidae</taxon>
        <taxon>Petrolisthes</taxon>
    </lineage>
</organism>
<feature type="compositionally biased region" description="Low complexity" evidence="1">
    <location>
        <begin position="100"/>
        <end position="118"/>
    </location>
</feature>
<proteinExistence type="predicted"/>
<keyword evidence="4" id="KW-1185">Reference proteome</keyword>
<protein>
    <submittedName>
        <fullName evidence="3">Uncharacterized protein</fullName>
    </submittedName>
</protein>
<accession>A0AAE1UB65</accession>
<keyword evidence="2" id="KW-0472">Membrane</keyword>
<feature type="compositionally biased region" description="Polar residues" evidence="1">
    <location>
        <begin position="120"/>
        <end position="137"/>
    </location>
</feature>
<reference evidence="3" key="1">
    <citation type="submission" date="2023-11" db="EMBL/GenBank/DDBJ databases">
        <title>Genome assemblies of two species of porcelain crab, Petrolisthes cinctipes and Petrolisthes manimaculis (Anomura: Porcellanidae).</title>
        <authorList>
            <person name="Angst P."/>
        </authorList>
    </citation>
    <scope>NUCLEOTIDE SEQUENCE</scope>
    <source>
        <strain evidence="3">PB745_02</strain>
        <tissue evidence="3">Gill</tissue>
    </source>
</reference>
<dbReference type="Proteomes" id="UP001292094">
    <property type="component" value="Unassembled WGS sequence"/>
</dbReference>
<evidence type="ECO:0000313" key="4">
    <source>
        <dbReference type="Proteomes" id="UP001292094"/>
    </source>
</evidence>
<name>A0AAE1UB65_9EUCA</name>
<evidence type="ECO:0000256" key="2">
    <source>
        <dbReference type="SAM" id="Phobius"/>
    </source>
</evidence>
<comment type="caution">
    <text evidence="3">The sequence shown here is derived from an EMBL/GenBank/DDBJ whole genome shotgun (WGS) entry which is preliminary data.</text>
</comment>